<comment type="caution">
    <text evidence="2">The sequence shown here is derived from an EMBL/GenBank/DDBJ whole genome shotgun (WGS) entry which is preliminary data.</text>
</comment>
<dbReference type="Proteomes" id="UP000182798">
    <property type="component" value="Unassembled WGS sequence"/>
</dbReference>
<proteinExistence type="predicted"/>
<dbReference type="SUPFAM" id="SSF143422">
    <property type="entry name" value="Transposase IS200-like"/>
    <property type="match status" value="1"/>
</dbReference>
<dbReference type="GO" id="GO:0004803">
    <property type="term" value="F:transposase activity"/>
    <property type="evidence" value="ECO:0007669"/>
    <property type="project" value="InterPro"/>
</dbReference>
<sequence length="84" mass="9836">MIKYPNAKTSQKRISILANIPHRITQRGNRNCDVFFCDANKDYYLELLQTYTNKRQVDILAYCLMTNHIHLILKLATADACKKF</sequence>
<dbReference type="GO" id="GO:0006313">
    <property type="term" value="P:DNA transposition"/>
    <property type="evidence" value="ECO:0007669"/>
    <property type="project" value="InterPro"/>
</dbReference>
<dbReference type="Pfam" id="PF01797">
    <property type="entry name" value="Y1_Tnp"/>
    <property type="match status" value="1"/>
</dbReference>
<dbReference type="PANTHER" id="PTHR34322">
    <property type="entry name" value="TRANSPOSASE, Y1_TNP DOMAIN-CONTAINING"/>
    <property type="match status" value="1"/>
</dbReference>
<dbReference type="GO" id="GO:0003677">
    <property type="term" value="F:DNA binding"/>
    <property type="evidence" value="ECO:0007669"/>
    <property type="project" value="InterPro"/>
</dbReference>
<evidence type="ECO:0000313" key="3">
    <source>
        <dbReference type="Proteomes" id="UP000182798"/>
    </source>
</evidence>
<dbReference type="InterPro" id="IPR002686">
    <property type="entry name" value="Transposase_17"/>
</dbReference>
<name>A0A1J5U930_9GAMM</name>
<dbReference type="PANTHER" id="PTHR34322:SF2">
    <property type="entry name" value="TRANSPOSASE IS200-LIKE DOMAIN-CONTAINING PROTEIN"/>
    <property type="match status" value="1"/>
</dbReference>
<dbReference type="AlphaFoldDB" id="A0A1J5U930"/>
<feature type="domain" description="Transposase IS200-like" evidence="1">
    <location>
        <begin position="38"/>
        <end position="77"/>
    </location>
</feature>
<organism evidence="2 3">
    <name type="scientific">Bathymodiolus thermophilus thioautotrophic gill symbiont</name>
    <dbReference type="NCBI Taxonomy" id="2360"/>
    <lineage>
        <taxon>Bacteria</taxon>
        <taxon>Pseudomonadati</taxon>
        <taxon>Pseudomonadota</taxon>
        <taxon>Gammaproteobacteria</taxon>
        <taxon>sulfur-oxidizing symbionts</taxon>
    </lineage>
</organism>
<dbReference type="InterPro" id="IPR036515">
    <property type="entry name" value="Transposase_17_sf"/>
</dbReference>
<evidence type="ECO:0000259" key="1">
    <source>
        <dbReference type="Pfam" id="PF01797"/>
    </source>
</evidence>
<gene>
    <name evidence="2" type="ORF">BGC33_06250</name>
</gene>
<protein>
    <recommendedName>
        <fullName evidence="1">Transposase IS200-like domain-containing protein</fullName>
    </recommendedName>
</protein>
<evidence type="ECO:0000313" key="2">
    <source>
        <dbReference type="EMBL" id="OIR25342.1"/>
    </source>
</evidence>
<dbReference type="RefSeq" id="WP_071563603.1">
    <property type="nucleotide sequence ID" value="NZ_MIQH01000345.1"/>
</dbReference>
<dbReference type="OrthoDB" id="9814067at2"/>
<dbReference type="EMBL" id="MIQH01000345">
    <property type="protein sequence ID" value="OIR25342.1"/>
    <property type="molecule type" value="Genomic_DNA"/>
</dbReference>
<dbReference type="Gene3D" id="3.30.70.1290">
    <property type="entry name" value="Transposase IS200-like"/>
    <property type="match status" value="1"/>
</dbReference>
<reference evidence="3" key="1">
    <citation type="submission" date="2016-09" db="EMBL/GenBank/DDBJ databases">
        <title>Genome Sequence of Bathymodiolus thermophilus sulfur-oxidizing gill endosymbiont.</title>
        <authorList>
            <person name="Ponnudurai R."/>
            <person name="Kleiner M."/>
            <person name="Sayavedra L."/>
            <person name="Thuermer A."/>
            <person name="Felbeck H."/>
            <person name="Schlueter R."/>
            <person name="Schweder T."/>
            <person name="Markert S."/>
        </authorList>
    </citation>
    <scope>NUCLEOTIDE SEQUENCE [LARGE SCALE GENOMIC DNA]</scope>
    <source>
        <strain evidence="3">BAT/CrabSpa'14</strain>
    </source>
</reference>
<accession>A0A1J5U930</accession>